<keyword evidence="7 9" id="KW-0472">Membrane</keyword>
<dbReference type="PROSITE" id="PS50263">
    <property type="entry name" value="CN_HYDROLASE"/>
    <property type="match status" value="1"/>
</dbReference>
<dbReference type="CDD" id="cd07571">
    <property type="entry name" value="ALP_N-acyl_transferase"/>
    <property type="match status" value="1"/>
</dbReference>
<dbReference type="UniPathway" id="UPA00666"/>
<name>A0A238J1C5_9RHOB</name>
<dbReference type="Pfam" id="PF00795">
    <property type="entry name" value="CN_hydrolase"/>
    <property type="match status" value="1"/>
</dbReference>
<keyword evidence="12" id="KW-1185">Reference proteome</keyword>
<gene>
    <name evidence="9 11" type="primary">lnt</name>
    <name evidence="11" type="ORF">BOA8489_01893</name>
</gene>
<dbReference type="InterPro" id="IPR004563">
    <property type="entry name" value="Apolipo_AcylTrfase"/>
</dbReference>
<dbReference type="EC" id="2.3.1.269" evidence="9"/>
<dbReference type="GO" id="GO:0016410">
    <property type="term" value="F:N-acyltransferase activity"/>
    <property type="evidence" value="ECO:0007669"/>
    <property type="project" value="UniProtKB-UniRule"/>
</dbReference>
<evidence type="ECO:0000256" key="2">
    <source>
        <dbReference type="ARBA" id="ARBA00010065"/>
    </source>
</evidence>
<evidence type="ECO:0000256" key="1">
    <source>
        <dbReference type="ARBA" id="ARBA00004651"/>
    </source>
</evidence>
<keyword evidence="6 9" id="KW-1133">Transmembrane helix</keyword>
<dbReference type="RefSeq" id="WP_093973753.1">
    <property type="nucleotide sequence ID" value="NZ_FXXQ01000005.1"/>
</dbReference>
<comment type="similarity">
    <text evidence="2 9">Belongs to the CN hydrolase family. Apolipoprotein N-acyltransferase subfamily.</text>
</comment>
<feature type="transmembrane region" description="Helical" evidence="9">
    <location>
        <begin position="94"/>
        <end position="116"/>
    </location>
</feature>
<feature type="transmembrane region" description="Helical" evidence="9">
    <location>
        <begin position="159"/>
        <end position="183"/>
    </location>
</feature>
<dbReference type="OrthoDB" id="9804277at2"/>
<dbReference type="GO" id="GO:0042158">
    <property type="term" value="P:lipoprotein biosynthetic process"/>
    <property type="evidence" value="ECO:0007669"/>
    <property type="project" value="UniProtKB-UniRule"/>
</dbReference>
<feature type="transmembrane region" description="Helical" evidence="9">
    <location>
        <begin position="123"/>
        <end position="147"/>
    </location>
</feature>
<dbReference type="Proteomes" id="UP000201838">
    <property type="component" value="Unassembled WGS sequence"/>
</dbReference>
<comment type="pathway">
    <text evidence="9">Protein modification; lipoprotein biosynthesis (N-acyl transfer).</text>
</comment>
<feature type="transmembrane region" description="Helical" evidence="9">
    <location>
        <begin position="30"/>
        <end position="48"/>
    </location>
</feature>
<protein>
    <recommendedName>
        <fullName evidence="9">Apolipoprotein N-acyltransferase</fullName>
        <shortName evidence="9">ALP N-acyltransferase</shortName>
        <ecNumber evidence="9">2.3.1.269</ecNumber>
    </recommendedName>
</protein>
<evidence type="ECO:0000256" key="9">
    <source>
        <dbReference type="HAMAP-Rule" id="MF_01148"/>
    </source>
</evidence>
<dbReference type="PANTHER" id="PTHR38686:SF1">
    <property type="entry name" value="APOLIPOPROTEIN N-ACYLTRANSFERASE"/>
    <property type="match status" value="1"/>
</dbReference>
<evidence type="ECO:0000313" key="11">
    <source>
        <dbReference type="EMBL" id="SMX23780.1"/>
    </source>
</evidence>
<comment type="function">
    <text evidence="9">Catalyzes the phospholipid dependent N-acylation of the N-terminal cysteine of apolipoprotein, the last step in lipoprotein maturation.</text>
</comment>
<dbReference type="PANTHER" id="PTHR38686">
    <property type="entry name" value="APOLIPOPROTEIN N-ACYLTRANSFERASE"/>
    <property type="match status" value="1"/>
</dbReference>
<evidence type="ECO:0000256" key="7">
    <source>
        <dbReference type="ARBA" id="ARBA00023136"/>
    </source>
</evidence>
<evidence type="ECO:0000259" key="10">
    <source>
        <dbReference type="PROSITE" id="PS50263"/>
    </source>
</evidence>
<organism evidence="11 12">
    <name type="scientific">Boseongicola aestuarii</name>
    <dbReference type="NCBI Taxonomy" id="1470561"/>
    <lineage>
        <taxon>Bacteria</taxon>
        <taxon>Pseudomonadati</taxon>
        <taxon>Pseudomonadota</taxon>
        <taxon>Alphaproteobacteria</taxon>
        <taxon>Rhodobacterales</taxon>
        <taxon>Paracoccaceae</taxon>
        <taxon>Boseongicola</taxon>
    </lineage>
</organism>
<dbReference type="InterPro" id="IPR036526">
    <property type="entry name" value="C-N_Hydrolase_sf"/>
</dbReference>
<dbReference type="GO" id="GO:0005886">
    <property type="term" value="C:plasma membrane"/>
    <property type="evidence" value="ECO:0007669"/>
    <property type="project" value="UniProtKB-SubCell"/>
</dbReference>
<evidence type="ECO:0000256" key="5">
    <source>
        <dbReference type="ARBA" id="ARBA00022692"/>
    </source>
</evidence>
<sequence length="507" mass="53956">MSRRRLLGLSFLAGVLAALGHAPFGLWPVSLAGFALLIWCVAGALPRTPGYYSQKEGHRAFAAWAAWAGGVGYFALSLSWIVEPFLVDVARHGWMAPFALVLMAGGLALFWALAGWIGAGRVLIFVVALAAAEMLRGHVLTGFPWALPAYVWADTPMRMLASLVGPYGLSFINLFLAALPVLLRGRQGPRPIWQGTGILVLFLAVAGLQGYGLLLKASPQSSYDLGTVRLVQPNAPQDEKWDPERAHLFVERQIGFTAAPKEGVDLIVWPETALPYRLDRAAPVLGQIAGAAEGVPVATGINRSEAGRNHNALIVIGANGQAGEVYDKVHLVPFGEYIPFGQVAQLVGLRSFAARDGYGFSPGAGVRLIETSLGRALPLICYEAIFPGHGRGLERPDYLLQITNDAWFGTVSGPYQHLDQARFRAVEQGLPLIRVANTGVSAVFDATGEVVSSLELGEAGFVDVAVPKGRGATLYARSGDLPVAVFLLVTLGALTVAARRNGIAKPS</sequence>
<dbReference type="EMBL" id="FXXQ01000005">
    <property type="protein sequence ID" value="SMX23780.1"/>
    <property type="molecule type" value="Genomic_DNA"/>
</dbReference>
<evidence type="ECO:0000256" key="6">
    <source>
        <dbReference type="ARBA" id="ARBA00022989"/>
    </source>
</evidence>
<evidence type="ECO:0000256" key="3">
    <source>
        <dbReference type="ARBA" id="ARBA00022475"/>
    </source>
</evidence>
<dbReference type="InterPro" id="IPR045378">
    <property type="entry name" value="LNT_N"/>
</dbReference>
<comment type="catalytic activity">
    <reaction evidence="9">
        <text>N-terminal S-1,2-diacyl-sn-glyceryl-L-cysteinyl-[lipoprotein] + a glycerophospholipid = N-acyl-S-1,2-diacyl-sn-glyceryl-L-cysteinyl-[lipoprotein] + a 2-acyl-sn-glycero-3-phospholipid + H(+)</text>
        <dbReference type="Rhea" id="RHEA:48228"/>
        <dbReference type="Rhea" id="RHEA-COMP:14681"/>
        <dbReference type="Rhea" id="RHEA-COMP:14684"/>
        <dbReference type="ChEBI" id="CHEBI:15378"/>
        <dbReference type="ChEBI" id="CHEBI:136912"/>
        <dbReference type="ChEBI" id="CHEBI:140656"/>
        <dbReference type="ChEBI" id="CHEBI:140657"/>
        <dbReference type="ChEBI" id="CHEBI:140660"/>
        <dbReference type="EC" id="2.3.1.269"/>
    </reaction>
</comment>
<feature type="transmembrane region" description="Helical" evidence="9">
    <location>
        <begin position="195"/>
        <end position="214"/>
    </location>
</feature>
<accession>A0A238J1C5</accession>
<comment type="subcellular location">
    <subcellularLocation>
        <location evidence="1 9">Cell membrane</location>
        <topology evidence="1 9">Multi-pass membrane protein</topology>
    </subcellularLocation>
</comment>
<dbReference type="Gene3D" id="3.60.110.10">
    <property type="entry name" value="Carbon-nitrogen hydrolase"/>
    <property type="match status" value="1"/>
</dbReference>
<feature type="domain" description="CN hydrolase" evidence="10">
    <location>
        <begin position="231"/>
        <end position="468"/>
    </location>
</feature>
<dbReference type="InterPro" id="IPR003010">
    <property type="entry name" value="C-N_Hydrolase"/>
</dbReference>
<dbReference type="Pfam" id="PF20154">
    <property type="entry name" value="LNT_N"/>
    <property type="match status" value="1"/>
</dbReference>
<evidence type="ECO:0000256" key="4">
    <source>
        <dbReference type="ARBA" id="ARBA00022679"/>
    </source>
</evidence>
<keyword evidence="3 9" id="KW-1003">Cell membrane</keyword>
<dbReference type="AlphaFoldDB" id="A0A238J1C5"/>
<keyword evidence="11" id="KW-0449">Lipoprotein</keyword>
<proteinExistence type="inferred from homology"/>
<keyword evidence="4 9" id="KW-0808">Transferase</keyword>
<keyword evidence="5 9" id="KW-0812">Transmembrane</keyword>
<evidence type="ECO:0000313" key="12">
    <source>
        <dbReference type="Proteomes" id="UP000201838"/>
    </source>
</evidence>
<evidence type="ECO:0000256" key="8">
    <source>
        <dbReference type="ARBA" id="ARBA00023315"/>
    </source>
</evidence>
<feature type="transmembrane region" description="Helical" evidence="9">
    <location>
        <begin position="60"/>
        <end position="82"/>
    </location>
</feature>
<reference evidence="11 12" key="1">
    <citation type="submission" date="2017-05" db="EMBL/GenBank/DDBJ databases">
        <authorList>
            <person name="Song R."/>
            <person name="Chenine A.L."/>
            <person name="Ruprecht R.M."/>
        </authorList>
    </citation>
    <scope>NUCLEOTIDE SEQUENCE [LARGE SCALE GENOMIC DNA]</scope>
    <source>
        <strain evidence="11 12">CECT 8489</strain>
    </source>
</reference>
<dbReference type="NCBIfam" id="TIGR00546">
    <property type="entry name" value="lnt"/>
    <property type="match status" value="1"/>
</dbReference>
<dbReference type="HAMAP" id="MF_01148">
    <property type="entry name" value="Lnt"/>
    <property type="match status" value="1"/>
</dbReference>
<dbReference type="SUPFAM" id="SSF56317">
    <property type="entry name" value="Carbon-nitrogen hydrolase"/>
    <property type="match status" value="1"/>
</dbReference>
<keyword evidence="8 9" id="KW-0012">Acyltransferase</keyword>